<dbReference type="GO" id="GO:0008270">
    <property type="term" value="F:zinc ion binding"/>
    <property type="evidence" value="ECO:0007669"/>
    <property type="project" value="InterPro"/>
</dbReference>
<dbReference type="STRING" id="404380.Gbem_2792"/>
<reference evidence="2 3" key="1">
    <citation type="submission" date="2008-07" db="EMBL/GenBank/DDBJ databases">
        <title>Complete sequence of Geobacter bemidjiensis BEM.</title>
        <authorList>
            <consortium name="US DOE Joint Genome Institute"/>
            <person name="Lucas S."/>
            <person name="Copeland A."/>
            <person name="Lapidus A."/>
            <person name="Glavina del Rio T."/>
            <person name="Dalin E."/>
            <person name="Tice H."/>
            <person name="Bruce D."/>
            <person name="Goodwin L."/>
            <person name="Pitluck S."/>
            <person name="Kiss H."/>
            <person name="Brettin T."/>
            <person name="Detter J.C."/>
            <person name="Han C."/>
            <person name="Kuske C.R."/>
            <person name="Schmutz J."/>
            <person name="Larimer F."/>
            <person name="Land M."/>
            <person name="Hauser L."/>
            <person name="Kyrpides N."/>
            <person name="Lykidis A."/>
            <person name="Lovley D."/>
            <person name="Richardson P."/>
        </authorList>
    </citation>
    <scope>NUCLEOTIDE SEQUENCE [LARGE SCALE GENOMIC DNA]</scope>
    <source>
        <strain evidence="3">ATCC BAA-1014 / DSM 16622 / JCM 12645 / Bem</strain>
    </source>
</reference>
<name>B5EI94_CITBB</name>
<organism evidence="2 3">
    <name type="scientific">Citrifermentans bemidjiense (strain ATCC BAA-1014 / DSM 16622 / JCM 12645 / Bem)</name>
    <name type="common">Geobacter bemidjiensis</name>
    <dbReference type="NCBI Taxonomy" id="404380"/>
    <lineage>
        <taxon>Bacteria</taxon>
        <taxon>Pseudomonadati</taxon>
        <taxon>Thermodesulfobacteriota</taxon>
        <taxon>Desulfuromonadia</taxon>
        <taxon>Geobacterales</taxon>
        <taxon>Geobacteraceae</taxon>
        <taxon>Citrifermentans</taxon>
    </lineage>
</organism>
<dbReference type="GO" id="GO:0004519">
    <property type="term" value="F:endonuclease activity"/>
    <property type="evidence" value="ECO:0007669"/>
    <property type="project" value="UniProtKB-KW"/>
</dbReference>
<dbReference type="InterPro" id="IPR002711">
    <property type="entry name" value="HNH"/>
</dbReference>
<dbReference type="SMART" id="SM00507">
    <property type="entry name" value="HNHc"/>
    <property type="match status" value="1"/>
</dbReference>
<accession>B5EI94</accession>
<reference evidence="2 3" key="2">
    <citation type="journal article" date="2010" name="BMC Genomics">
        <title>The genome of Geobacter bemidjiensis, exemplar for the subsurface clade of Geobacter species that predominate in Fe(III)-reducing subsurface environments.</title>
        <authorList>
            <person name="Aklujkar M."/>
            <person name="Young N.D."/>
            <person name="Holmes D."/>
            <person name="Chavan M."/>
            <person name="Risso C."/>
            <person name="Kiss H.E."/>
            <person name="Han C.S."/>
            <person name="Land M.L."/>
            <person name="Lovley D.R."/>
        </authorList>
    </citation>
    <scope>NUCLEOTIDE SEQUENCE [LARGE SCALE GENOMIC DNA]</scope>
    <source>
        <strain evidence="3">ATCC BAA-1014 / DSM 16622 / JCM 12645 / Bem</strain>
    </source>
</reference>
<keyword evidence="3" id="KW-1185">Reference proteome</keyword>
<dbReference type="GO" id="GO:0003676">
    <property type="term" value="F:nucleic acid binding"/>
    <property type="evidence" value="ECO:0007669"/>
    <property type="project" value="InterPro"/>
</dbReference>
<dbReference type="CDD" id="cd00085">
    <property type="entry name" value="HNHc"/>
    <property type="match status" value="1"/>
</dbReference>
<dbReference type="HOGENOM" id="CLU_1188586_0_0_7"/>
<dbReference type="Gene3D" id="1.10.30.50">
    <property type="match status" value="1"/>
</dbReference>
<dbReference type="KEGG" id="gbm:Gbem_2792"/>
<keyword evidence="2" id="KW-0540">Nuclease</keyword>
<protein>
    <submittedName>
        <fullName evidence="2">HNH endonuclease</fullName>
    </submittedName>
</protein>
<proteinExistence type="predicted"/>
<gene>
    <name evidence="2" type="ordered locus">Gbem_2792</name>
</gene>
<dbReference type="Pfam" id="PF01844">
    <property type="entry name" value="HNH"/>
    <property type="match status" value="1"/>
</dbReference>
<dbReference type="Proteomes" id="UP000008825">
    <property type="component" value="Chromosome"/>
</dbReference>
<evidence type="ECO:0000313" key="2">
    <source>
        <dbReference type="EMBL" id="ACH39796.1"/>
    </source>
</evidence>
<dbReference type="RefSeq" id="WP_012531223.1">
    <property type="nucleotide sequence ID" value="NC_011146.1"/>
</dbReference>
<sequence length="233" mass="26500">MNSKFSQLVEFAEQHQGRPLSTLGNRSSFLLEVSESSFTYTPVTTQRPRRQKLIHAGRVFERYLEIGSLKTSKYTDLTVNSSYILALIKAFSEKEPTMNEEKVHEFASNAINDLDEIPQGVAEPERSSHTTSSYARDHKVRAYVIARAKGTCEYCGELGFLMSNGKSYYLEAHHVIALADEGRDTPDNVIALCPKHHKEAHFGINRDEIEEEMMIFLSTLSKKARNNRAARRR</sequence>
<feature type="domain" description="HNH nuclease" evidence="1">
    <location>
        <begin position="139"/>
        <end position="198"/>
    </location>
</feature>
<dbReference type="eggNOG" id="COG1403">
    <property type="taxonomic scope" value="Bacteria"/>
</dbReference>
<evidence type="ECO:0000313" key="3">
    <source>
        <dbReference type="Proteomes" id="UP000008825"/>
    </source>
</evidence>
<dbReference type="AlphaFoldDB" id="B5EI94"/>
<evidence type="ECO:0000259" key="1">
    <source>
        <dbReference type="SMART" id="SM00507"/>
    </source>
</evidence>
<keyword evidence="2" id="KW-0378">Hydrolase</keyword>
<dbReference type="EMBL" id="CP001124">
    <property type="protein sequence ID" value="ACH39796.1"/>
    <property type="molecule type" value="Genomic_DNA"/>
</dbReference>
<keyword evidence="2" id="KW-0255">Endonuclease</keyword>
<dbReference type="InterPro" id="IPR003615">
    <property type="entry name" value="HNH_nuc"/>
</dbReference>